<proteinExistence type="predicted"/>
<dbReference type="OrthoDB" id="9792439at2"/>
<dbReference type="SUPFAM" id="SSF74653">
    <property type="entry name" value="TolA/TonB C-terminal domain"/>
    <property type="match status" value="1"/>
</dbReference>
<evidence type="ECO:0000256" key="2">
    <source>
        <dbReference type="ARBA" id="ARBA00022692"/>
    </source>
</evidence>
<feature type="domain" description="TonB C-terminal" evidence="5">
    <location>
        <begin position="170"/>
        <end position="264"/>
    </location>
</feature>
<dbReference type="GO" id="GO:0055085">
    <property type="term" value="P:transmembrane transport"/>
    <property type="evidence" value="ECO:0007669"/>
    <property type="project" value="InterPro"/>
</dbReference>
<dbReference type="AlphaFoldDB" id="W0RQ37"/>
<dbReference type="STRING" id="861299.J421_4091"/>
<dbReference type="eggNOG" id="COG0810">
    <property type="taxonomic scope" value="Bacteria"/>
</dbReference>
<dbReference type="Gene3D" id="3.30.1150.10">
    <property type="match status" value="1"/>
</dbReference>
<dbReference type="Pfam" id="PF03544">
    <property type="entry name" value="TonB_C"/>
    <property type="match status" value="1"/>
</dbReference>
<evidence type="ECO:0000313" key="6">
    <source>
        <dbReference type="EMBL" id="AHG91628.1"/>
    </source>
</evidence>
<name>W0RQ37_9BACT</name>
<keyword evidence="2" id="KW-0812">Transmembrane</keyword>
<sequence length="264" mass="28689">MLHPFISARSVRLPRHDVGGVFTSVALHGGIIALAVAATAPKLSRSVVVRSPGVEHVVFTGITHADPLRVATASAARAVRHARRGRGLARLAAQATTRVVTRDLAAALALTDESLLAVLDAMQLDVPDVDLETRASGGIEFARDAVEEFSGRVKFAPRPNAGDAYTEEIVEKVVAPFGNNPRPHYPARLQADQVEGSFIVRFVVDSTGRVESKSLQFPTTAHKLFIKSIRDALLRSRYLPAELAGRHVPQLVQQRFSFTLERLR</sequence>
<evidence type="ECO:0000256" key="4">
    <source>
        <dbReference type="ARBA" id="ARBA00023136"/>
    </source>
</evidence>
<protein>
    <submittedName>
        <fullName evidence="6">TonB family protein</fullName>
    </submittedName>
</protein>
<gene>
    <name evidence="6" type="ORF">J421_4091</name>
</gene>
<keyword evidence="7" id="KW-1185">Reference proteome</keyword>
<dbReference type="Proteomes" id="UP000019151">
    <property type="component" value="Chromosome"/>
</dbReference>
<evidence type="ECO:0000259" key="5">
    <source>
        <dbReference type="PROSITE" id="PS52015"/>
    </source>
</evidence>
<dbReference type="PROSITE" id="PS52015">
    <property type="entry name" value="TONB_CTD"/>
    <property type="match status" value="1"/>
</dbReference>
<dbReference type="InterPro" id="IPR037682">
    <property type="entry name" value="TonB_C"/>
</dbReference>
<keyword evidence="3" id="KW-1133">Transmembrane helix</keyword>
<dbReference type="KEGG" id="gba:J421_4091"/>
<keyword evidence="4" id="KW-0472">Membrane</keyword>
<reference evidence="6 7" key="1">
    <citation type="journal article" date="2014" name="Genome Announc.">
        <title>Genome Sequence and Methylome of Soil Bacterium Gemmatirosa kalamazoonensis KBS708T, a Member of the Rarely Cultivated Gemmatimonadetes Phylum.</title>
        <authorList>
            <person name="Debruyn J.M."/>
            <person name="Radosevich M."/>
            <person name="Wommack K.E."/>
            <person name="Polson S.W."/>
            <person name="Hauser L.J."/>
            <person name="Fawaz M.N."/>
            <person name="Korlach J."/>
            <person name="Tsai Y.C."/>
        </authorList>
    </citation>
    <scope>NUCLEOTIDE SEQUENCE [LARGE SCALE GENOMIC DNA]</scope>
    <source>
        <strain evidence="6 7">KBS708</strain>
    </source>
</reference>
<dbReference type="NCBIfam" id="TIGR01352">
    <property type="entry name" value="tonB_Cterm"/>
    <property type="match status" value="1"/>
</dbReference>
<dbReference type="InParanoid" id="W0RQ37"/>
<accession>W0RQ37</accession>
<evidence type="ECO:0000256" key="1">
    <source>
        <dbReference type="ARBA" id="ARBA00004167"/>
    </source>
</evidence>
<evidence type="ECO:0000313" key="7">
    <source>
        <dbReference type="Proteomes" id="UP000019151"/>
    </source>
</evidence>
<dbReference type="GO" id="GO:0016020">
    <property type="term" value="C:membrane"/>
    <property type="evidence" value="ECO:0007669"/>
    <property type="project" value="UniProtKB-SubCell"/>
</dbReference>
<dbReference type="InterPro" id="IPR006260">
    <property type="entry name" value="TonB/TolA_C"/>
</dbReference>
<dbReference type="EMBL" id="CP007128">
    <property type="protein sequence ID" value="AHG91628.1"/>
    <property type="molecule type" value="Genomic_DNA"/>
</dbReference>
<dbReference type="RefSeq" id="WP_148306435.1">
    <property type="nucleotide sequence ID" value="NZ_CP007128.1"/>
</dbReference>
<comment type="subcellular location">
    <subcellularLocation>
        <location evidence="1">Membrane</location>
        <topology evidence="1">Single-pass membrane protein</topology>
    </subcellularLocation>
</comment>
<organism evidence="6 7">
    <name type="scientific">Gemmatirosa kalamazoonensis</name>
    <dbReference type="NCBI Taxonomy" id="861299"/>
    <lineage>
        <taxon>Bacteria</taxon>
        <taxon>Pseudomonadati</taxon>
        <taxon>Gemmatimonadota</taxon>
        <taxon>Gemmatimonadia</taxon>
        <taxon>Gemmatimonadales</taxon>
        <taxon>Gemmatimonadaceae</taxon>
        <taxon>Gemmatirosa</taxon>
    </lineage>
</organism>
<dbReference type="HOGENOM" id="CLU_1052746_0_0_0"/>
<evidence type="ECO:0000256" key="3">
    <source>
        <dbReference type="ARBA" id="ARBA00022989"/>
    </source>
</evidence>